<dbReference type="EMBL" id="CM042009">
    <property type="protein sequence ID" value="KAI3788241.1"/>
    <property type="molecule type" value="Genomic_DNA"/>
</dbReference>
<evidence type="ECO:0000313" key="1">
    <source>
        <dbReference type="EMBL" id="KAI3788241.1"/>
    </source>
</evidence>
<sequence>MGSGLQRRWIEISMVTPTMADDRNRVVVVMVPLPLQGHLNQLLHLSRLVSTHNIPLHFVCTTTHGRQAKLRIQGWNPHTISTIYFHEYPITPSASPPPDPKSANKFPSHLQPLCEAATQLRHPVTSLLRKLAPTTHRLVVIHDSLMGSVVQDFVSLPNAESYTFHSVSAFSIALYTSKKIREQMQELLEPDDLTTDHLSFEGCFTSEFKKFISVEHEYTKLSSGRLYNTCRVVEQPILDLLETEARNGNKLLWALGPFNPVDIKRSTVSRKDGGPVGRCLRWLDKQASNTVIFISFGTTISFSQEQVLEIATGLEKSNQKFMWVLRDADTGDSSDDIRRLELPEGYEYRVRDRGLVIREWAPQLEILAHPSIGGFMSHCGWNSCMESISMGVPIAAWPLHSDQPNNAVLVTDILKVGFLVKEWSRREQVLPASAVETAVMRLMGSNEGQEIRKRAVAIGHQVRKSVREGGDTRMELESFIAHIGR</sequence>
<comment type="caution">
    <text evidence="1">The sequence shown here is derived from an EMBL/GenBank/DDBJ whole genome shotgun (WGS) entry which is preliminary data.</text>
</comment>
<protein>
    <submittedName>
        <fullName evidence="1">Uncharacterized protein</fullName>
    </submittedName>
</protein>
<name>A0ACB9GYD2_CICIN</name>
<proteinExistence type="predicted"/>
<evidence type="ECO:0000313" key="2">
    <source>
        <dbReference type="Proteomes" id="UP001055811"/>
    </source>
</evidence>
<gene>
    <name evidence="1" type="ORF">L2E82_01001</name>
</gene>
<organism evidence="1 2">
    <name type="scientific">Cichorium intybus</name>
    <name type="common">Chicory</name>
    <dbReference type="NCBI Taxonomy" id="13427"/>
    <lineage>
        <taxon>Eukaryota</taxon>
        <taxon>Viridiplantae</taxon>
        <taxon>Streptophyta</taxon>
        <taxon>Embryophyta</taxon>
        <taxon>Tracheophyta</taxon>
        <taxon>Spermatophyta</taxon>
        <taxon>Magnoliopsida</taxon>
        <taxon>eudicotyledons</taxon>
        <taxon>Gunneridae</taxon>
        <taxon>Pentapetalae</taxon>
        <taxon>asterids</taxon>
        <taxon>campanulids</taxon>
        <taxon>Asterales</taxon>
        <taxon>Asteraceae</taxon>
        <taxon>Cichorioideae</taxon>
        <taxon>Cichorieae</taxon>
        <taxon>Cichoriinae</taxon>
        <taxon>Cichorium</taxon>
    </lineage>
</organism>
<reference evidence="1 2" key="2">
    <citation type="journal article" date="2022" name="Mol. Ecol. Resour.">
        <title>The genomes of chicory, endive, great burdock and yacon provide insights into Asteraceae paleo-polyploidization history and plant inulin production.</title>
        <authorList>
            <person name="Fan W."/>
            <person name="Wang S."/>
            <person name="Wang H."/>
            <person name="Wang A."/>
            <person name="Jiang F."/>
            <person name="Liu H."/>
            <person name="Zhao H."/>
            <person name="Xu D."/>
            <person name="Zhang Y."/>
        </authorList>
    </citation>
    <scope>NUCLEOTIDE SEQUENCE [LARGE SCALE GENOMIC DNA]</scope>
    <source>
        <strain evidence="2">cv. Punajuju</strain>
        <tissue evidence="1">Leaves</tissue>
    </source>
</reference>
<accession>A0ACB9GYD2</accession>
<keyword evidence="2" id="KW-1185">Reference proteome</keyword>
<reference evidence="2" key="1">
    <citation type="journal article" date="2022" name="Mol. Ecol. Resour.">
        <title>The genomes of chicory, endive, great burdock and yacon provide insights into Asteraceae palaeo-polyploidization history and plant inulin production.</title>
        <authorList>
            <person name="Fan W."/>
            <person name="Wang S."/>
            <person name="Wang H."/>
            <person name="Wang A."/>
            <person name="Jiang F."/>
            <person name="Liu H."/>
            <person name="Zhao H."/>
            <person name="Xu D."/>
            <person name="Zhang Y."/>
        </authorList>
    </citation>
    <scope>NUCLEOTIDE SEQUENCE [LARGE SCALE GENOMIC DNA]</scope>
    <source>
        <strain evidence="2">cv. Punajuju</strain>
    </source>
</reference>
<dbReference type="Proteomes" id="UP001055811">
    <property type="component" value="Linkage Group LG01"/>
</dbReference>